<sequence>MSFTHFTSTIIARDQYLRNTFPQDVTHPPLPPHSLVLPGTSLYVETSISLPFLSPCPALGRTSECPEEARHKHYRGHTRTNNNTSTHAHL</sequence>
<comment type="caution">
    <text evidence="2">The sequence shown here is derived from an EMBL/GenBank/DDBJ whole genome shotgun (WGS) entry which is preliminary data.</text>
</comment>
<feature type="region of interest" description="Disordered" evidence="1">
    <location>
        <begin position="63"/>
        <end position="90"/>
    </location>
</feature>
<protein>
    <submittedName>
        <fullName evidence="2">Uncharacterized protein</fullName>
    </submittedName>
</protein>
<dbReference type="Proteomes" id="UP000324222">
    <property type="component" value="Unassembled WGS sequence"/>
</dbReference>
<evidence type="ECO:0000256" key="1">
    <source>
        <dbReference type="SAM" id="MobiDB-lite"/>
    </source>
</evidence>
<name>A0A5B7GEE9_PORTR</name>
<dbReference type="AlphaFoldDB" id="A0A5B7GEE9"/>
<feature type="compositionally biased region" description="Polar residues" evidence="1">
    <location>
        <begin position="79"/>
        <end position="90"/>
    </location>
</feature>
<reference evidence="2 3" key="1">
    <citation type="submission" date="2019-05" db="EMBL/GenBank/DDBJ databases">
        <title>Another draft genome of Portunus trituberculatus and its Hox gene families provides insights of decapod evolution.</title>
        <authorList>
            <person name="Jeong J.-H."/>
            <person name="Song I."/>
            <person name="Kim S."/>
            <person name="Choi T."/>
            <person name="Kim D."/>
            <person name="Ryu S."/>
            <person name="Kim W."/>
        </authorList>
    </citation>
    <scope>NUCLEOTIDE SEQUENCE [LARGE SCALE GENOMIC DNA]</scope>
    <source>
        <tissue evidence="2">Muscle</tissue>
    </source>
</reference>
<evidence type="ECO:0000313" key="2">
    <source>
        <dbReference type="EMBL" id="MPC55697.1"/>
    </source>
</evidence>
<gene>
    <name evidence="2" type="ORF">E2C01_049641</name>
</gene>
<evidence type="ECO:0000313" key="3">
    <source>
        <dbReference type="Proteomes" id="UP000324222"/>
    </source>
</evidence>
<keyword evidence="3" id="KW-1185">Reference proteome</keyword>
<accession>A0A5B7GEE9</accession>
<organism evidence="2 3">
    <name type="scientific">Portunus trituberculatus</name>
    <name type="common">Swimming crab</name>
    <name type="synonym">Neptunus trituberculatus</name>
    <dbReference type="NCBI Taxonomy" id="210409"/>
    <lineage>
        <taxon>Eukaryota</taxon>
        <taxon>Metazoa</taxon>
        <taxon>Ecdysozoa</taxon>
        <taxon>Arthropoda</taxon>
        <taxon>Crustacea</taxon>
        <taxon>Multicrustacea</taxon>
        <taxon>Malacostraca</taxon>
        <taxon>Eumalacostraca</taxon>
        <taxon>Eucarida</taxon>
        <taxon>Decapoda</taxon>
        <taxon>Pleocyemata</taxon>
        <taxon>Brachyura</taxon>
        <taxon>Eubrachyura</taxon>
        <taxon>Portunoidea</taxon>
        <taxon>Portunidae</taxon>
        <taxon>Portuninae</taxon>
        <taxon>Portunus</taxon>
    </lineage>
</organism>
<dbReference type="EMBL" id="VSRR010013374">
    <property type="protein sequence ID" value="MPC55697.1"/>
    <property type="molecule type" value="Genomic_DNA"/>
</dbReference>
<proteinExistence type="predicted"/>